<name>A0A382KLD7_9ZZZZ</name>
<reference evidence="1" key="1">
    <citation type="submission" date="2018-05" db="EMBL/GenBank/DDBJ databases">
        <authorList>
            <person name="Lanie J.A."/>
            <person name="Ng W.-L."/>
            <person name="Kazmierczak K.M."/>
            <person name="Andrzejewski T.M."/>
            <person name="Davidsen T.M."/>
            <person name="Wayne K.J."/>
            <person name="Tettelin H."/>
            <person name="Glass J.I."/>
            <person name="Rusch D."/>
            <person name="Podicherti R."/>
            <person name="Tsui H.-C.T."/>
            <person name="Winkler M.E."/>
        </authorList>
    </citation>
    <scope>NUCLEOTIDE SEQUENCE</scope>
</reference>
<accession>A0A382KLD7</accession>
<evidence type="ECO:0000313" key="1">
    <source>
        <dbReference type="EMBL" id="SVC25714.1"/>
    </source>
</evidence>
<dbReference type="AlphaFoldDB" id="A0A382KLD7"/>
<proteinExistence type="predicted"/>
<organism evidence="1">
    <name type="scientific">marine metagenome</name>
    <dbReference type="NCBI Taxonomy" id="408172"/>
    <lineage>
        <taxon>unclassified sequences</taxon>
        <taxon>metagenomes</taxon>
        <taxon>ecological metagenomes</taxon>
    </lineage>
</organism>
<feature type="non-terminal residue" evidence="1">
    <location>
        <position position="53"/>
    </location>
</feature>
<sequence>MITTMENEIMIDKDSLQDTDWNSLTFNLNPARSMFVANCKEGGEWNSGELAPY</sequence>
<gene>
    <name evidence="1" type="ORF">METZ01_LOCUS278568</name>
</gene>
<protein>
    <submittedName>
        <fullName evidence="1">Uncharacterized protein</fullName>
    </submittedName>
</protein>
<dbReference type="EMBL" id="UINC01081651">
    <property type="protein sequence ID" value="SVC25714.1"/>
    <property type="molecule type" value="Genomic_DNA"/>
</dbReference>